<dbReference type="GO" id="GO:0000289">
    <property type="term" value="P:nuclear-transcribed mRNA poly(A) tail shortening"/>
    <property type="evidence" value="ECO:0007669"/>
    <property type="project" value="TreeGrafter"/>
</dbReference>
<evidence type="ECO:0000313" key="4">
    <source>
        <dbReference type="Proteomes" id="UP001217417"/>
    </source>
</evidence>
<dbReference type="Gene3D" id="3.30.420.10">
    <property type="entry name" value="Ribonuclease H-like superfamily/Ribonuclease H"/>
    <property type="match status" value="2"/>
</dbReference>
<evidence type="ECO:0000313" key="3">
    <source>
        <dbReference type="EMBL" id="KAJ8102026.1"/>
    </source>
</evidence>
<dbReference type="SUPFAM" id="SSF53098">
    <property type="entry name" value="Ribonuclease H-like"/>
    <property type="match status" value="1"/>
</dbReference>
<name>A0AAD7VUH6_9ASCO</name>
<evidence type="ECO:0000256" key="2">
    <source>
        <dbReference type="SAM" id="MobiDB-lite"/>
    </source>
</evidence>
<gene>
    <name evidence="3" type="ORF">POJ06DRAFT_220273</name>
</gene>
<reference evidence="3" key="1">
    <citation type="submission" date="2023-03" db="EMBL/GenBank/DDBJ databases">
        <title>Near-Complete genome sequence of Lipomyces tetrasporous NRRL Y-64009, an oleaginous yeast capable of growing on lignocellulosic hydrolysates.</title>
        <authorList>
            <consortium name="Lawrence Berkeley National Laboratory"/>
            <person name="Jagtap S.S."/>
            <person name="Liu J.-J."/>
            <person name="Walukiewicz H.E."/>
            <person name="Pangilinan J."/>
            <person name="Lipzen A."/>
            <person name="Ahrendt S."/>
            <person name="Koriabine M."/>
            <person name="Cobaugh K."/>
            <person name="Salamov A."/>
            <person name="Yoshinaga Y."/>
            <person name="Ng V."/>
            <person name="Daum C."/>
            <person name="Grigoriev I.V."/>
            <person name="Slininger P.J."/>
            <person name="Dien B.S."/>
            <person name="Jin Y.-S."/>
            <person name="Rao C.V."/>
        </authorList>
    </citation>
    <scope>NUCLEOTIDE SEQUENCE</scope>
    <source>
        <strain evidence="3">NRRL Y-64009</strain>
    </source>
</reference>
<organism evidence="3 4">
    <name type="scientific">Lipomyces tetrasporus</name>
    <dbReference type="NCBI Taxonomy" id="54092"/>
    <lineage>
        <taxon>Eukaryota</taxon>
        <taxon>Fungi</taxon>
        <taxon>Dikarya</taxon>
        <taxon>Ascomycota</taxon>
        <taxon>Saccharomycotina</taxon>
        <taxon>Lipomycetes</taxon>
        <taxon>Lipomycetales</taxon>
        <taxon>Lipomycetaceae</taxon>
        <taxon>Lipomyces</taxon>
    </lineage>
</organism>
<dbReference type="RefSeq" id="XP_056045476.1">
    <property type="nucleotide sequence ID" value="XM_056185606.1"/>
</dbReference>
<accession>A0AAD7VUH6</accession>
<dbReference type="GO" id="GO:0000175">
    <property type="term" value="F:3'-5'-RNA exonuclease activity"/>
    <property type="evidence" value="ECO:0007669"/>
    <property type="project" value="TreeGrafter"/>
</dbReference>
<dbReference type="InterPro" id="IPR006941">
    <property type="entry name" value="RNase_CAF1"/>
</dbReference>
<dbReference type="InterPro" id="IPR036397">
    <property type="entry name" value="RNaseH_sf"/>
</dbReference>
<dbReference type="GO" id="GO:0003723">
    <property type="term" value="F:RNA binding"/>
    <property type="evidence" value="ECO:0007669"/>
    <property type="project" value="TreeGrafter"/>
</dbReference>
<dbReference type="Proteomes" id="UP001217417">
    <property type="component" value="Unassembled WGS sequence"/>
</dbReference>
<dbReference type="InterPro" id="IPR012337">
    <property type="entry name" value="RNaseH-like_sf"/>
</dbReference>
<dbReference type="Pfam" id="PF04857">
    <property type="entry name" value="CAF1"/>
    <property type="match status" value="1"/>
</dbReference>
<dbReference type="PANTHER" id="PTHR15092:SF22">
    <property type="entry name" value="POLY(A)-SPECIFIC RIBONUCLEASE PNLDC1"/>
    <property type="match status" value="1"/>
</dbReference>
<sequence>MDIVWENYYEVLGDIYSQLSDACFVSIDCEFTGLRLAERGPRATASDGPPADHLANIQSRYYDYRIAAEAFQIIQLGLCIVQADQDIGQPLISGSPYNLYVSPILPLKFGVDRRFLFQSSAASFLQRHRFDFNKWLAGVPYLNREEQRDIDERQQRFVLQQFEDINVDQSGQQFLDSILPSLEAWANDSNPEASWFNIAVSNSYQKRIVHQMLRQSYPHLCGLGRHNFIQIRRKSSNNSTEHAKRVEKYNNLMSEANEYAGVRHIFDHISRAKVPVVGHNVFVDLINIYAKFLGSLPSSVEDFAHQVNSLFPTVIDTKYFGTMSDVDERNAQHSSMKEMLDELRSVVYPVYSIHPEFTKYDNSEYRHEGGWDACETAKLFLKQGGKFFYLDVERAPPSPYSSSESEKGDEEIGIEADIDLTTDCHGDASSSRRRRLGSSQGESPVTDDIIMSFSRPRRERGVGSMEETLQADEQDWEVPGSDHLGDAEDQWNADPSAPGNAWDNFQAEHSGSVHDVDRVMVDITDAVEPLPPLLSAGELKPILPPLFSSVWDPIANHLRVMGTNERVLILK</sequence>
<evidence type="ECO:0000256" key="1">
    <source>
        <dbReference type="ARBA" id="ARBA00008372"/>
    </source>
</evidence>
<dbReference type="EMBL" id="JARPMG010000003">
    <property type="protein sequence ID" value="KAJ8102026.1"/>
    <property type="molecule type" value="Genomic_DNA"/>
</dbReference>
<dbReference type="AlphaFoldDB" id="A0AAD7VUH6"/>
<keyword evidence="4" id="KW-1185">Reference proteome</keyword>
<dbReference type="GeneID" id="80880772"/>
<dbReference type="InterPro" id="IPR051181">
    <property type="entry name" value="CAF1_poly(A)_ribonucleases"/>
</dbReference>
<dbReference type="GO" id="GO:0005634">
    <property type="term" value="C:nucleus"/>
    <property type="evidence" value="ECO:0007669"/>
    <property type="project" value="TreeGrafter"/>
</dbReference>
<comment type="caution">
    <text evidence="3">The sequence shown here is derived from an EMBL/GenBank/DDBJ whole genome shotgun (WGS) entry which is preliminary data.</text>
</comment>
<dbReference type="GO" id="GO:1990432">
    <property type="term" value="P:siRNA 3'-end processing"/>
    <property type="evidence" value="ECO:0007669"/>
    <property type="project" value="TreeGrafter"/>
</dbReference>
<comment type="similarity">
    <text evidence="1">Belongs to the CAF1 family.</text>
</comment>
<proteinExistence type="inferred from homology"/>
<dbReference type="GO" id="GO:1990431">
    <property type="term" value="P:priRNA 3'-end processing"/>
    <property type="evidence" value="ECO:0007669"/>
    <property type="project" value="TreeGrafter"/>
</dbReference>
<dbReference type="PANTHER" id="PTHR15092">
    <property type="entry name" value="POLY A -SPECIFIC RIBONUCLEASE/TARGET OF EGR1, MEMBER 1"/>
    <property type="match status" value="1"/>
</dbReference>
<feature type="region of interest" description="Disordered" evidence="2">
    <location>
        <begin position="415"/>
        <end position="449"/>
    </location>
</feature>
<protein>
    <submittedName>
        <fullName evidence="3">Ribonuclease H-like domain-containing protein</fullName>
    </submittedName>
</protein>